<accession>A0ABS1BAT0</accession>
<reference evidence="2 3" key="1">
    <citation type="submission" date="2020-12" db="EMBL/GenBank/DDBJ databases">
        <title>Brachybacterium sp. MASK1Z-5, whole genome shotgun sequence.</title>
        <authorList>
            <person name="Tuo L."/>
        </authorList>
    </citation>
    <scope>NUCLEOTIDE SEQUENCE [LARGE SCALE GENOMIC DNA]</scope>
    <source>
        <strain evidence="2 3">MASK1Z-5</strain>
    </source>
</reference>
<dbReference type="SUPFAM" id="SSF53850">
    <property type="entry name" value="Periplasmic binding protein-like II"/>
    <property type="match status" value="1"/>
</dbReference>
<dbReference type="PROSITE" id="PS51257">
    <property type="entry name" value="PROKAR_LIPOPROTEIN"/>
    <property type="match status" value="1"/>
</dbReference>
<organism evidence="2 3">
    <name type="scientific">Brachybacterium halotolerans</name>
    <dbReference type="NCBI Taxonomy" id="2795215"/>
    <lineage>
        <taxon>Bacteria</taxon>
        <taxon>Bacillati</taxon>
        <taxon>Actinomycetota</taxon>
        <taxon>Actinomycetes</taxon>
        <taxon>Micrococcales</taxon>
        <taxon>Dermabacteraceae</taxon>
        <taxon>Brachybacterium</taxon>
    </lineage>
</organism>
<dbReference type="InterPro" id="IPR006059">
    <property type="entry name" value="SBP"/>
</dbReference>
<dbReference type="Proteomes" id="UP000612352">
    <property type="component" value="Unassembled WGS sequence"/>
</dbReference>
<name>A0ABS1BAT0_9MICO</name>
<dbReference type="Gene3D" id="3.40.190.10">
    <property type="entry name" value="Periplasmic binding protein-like II"/>
    <property type="match status" value="2"/>
</dbReference>
<dbReference type="EMBL" id="JAEDAJ010000005">
    <property type="protein sequence ID" value="MBK0331771.1"/>
    <property type="molecule type" value="Genomic_DNA"/>
</dbReference>
<gene>
    <name evidence="2" type="ORF">I8D64_10175</name>
</gene>
<evidence type="ECO:0000313" key="2">
    <source>
        <dbReference type="EMBL" id="MBK0331771.1"/>
    </source>
</evidence>
<evidence type="ECO:0000256" key="1">
    <source>
        <dbReference type="SAM" id="SignalP"/>
    </source>
</evidence>
<evidence type="ECO:0000313" key="3">
    <source>
        <dbReference type="Proteomes" id="UP000612352"/>
    </source>
</evidence>
<comment type="caution">
    <text evidence="2">The sequence shown here is derived from an EMBL/GenBank/DDBJ whole genome shotgun (WGS) entry which is preliminary data.</text>
</comment>
<sequence>MLTRRQTLLLMTALGPASALSACGPNLPSRSNSDPNTVRTYWWGGDLRHELTQTALGLFKDAHGGVTVTPEYSEWTGYWDKLATQTSGGSMPDLLQMDEKYIDSYGTRGALLDLETLRDVLDLSGMEKSLLDTGRLENGTLVGAPLGTGILSVGVNTDILEASGVDAPEDTSWTWDDLMQTSVQISEWAADEGKDIVGLDGFGQGGDQLAAWARQSGEQVFPRSDETLVSLDTIGSFLDYSKKLVDARAVPSVSAQIEDTAAGVEQGLFGTGRSAFHLQFHTQIQTFQTSSKAHMTLWRLPALTSGSPRMVNKASMYWSISSRSRSAQNAGLLMDFLLTDPGAAKALKIERGVTGFPDVQDEIEPDLDEIETICLDFARDMQKEVAPTPRVTPTSGVGFSDDFTRLSQAYYFGNQSLDDAAQAILSSVQGMQS</sequence>
<feature type="signal peptide" evidence="1">
    <location>
        <begin position="1"/>
        <end position="21"/>
    </location>
</feature>
<dbReference type="PANTHER" id="PTHR43649:SF11">
    <property type="entry name" value="ABC TRANSPORTER SUBSTRATE-BINDING PROTEIN YESO-RELATED"/>
    <property type="match status" value="1"/>
</dbReference>
<dbReference type="PANTHER" id="PTHR43649">
    <property type="entry name" value="ARABINOSE-BINDING PROTEIN-RELATED"/>
    <property type="match status" value="1"/>
</dbReference>
<dbReference type="RefSeq" id="WP_200502431.1">
    <property type="nucleotide sequence ID" value="NZ_JAEDAJ010000005.1"/>
</dbReference>
<keyword evidence="1" id="KW-0732">Signal</keyword>
<proteinExistence type="predicted"/>
<dbReference type="InterPro" id="IPR050490">
    <property type="entry name" value="Bact_solute-bd_prot1"/>
</dbReference>
<keyword evidence="3" id="KW-1185">Reference proteome</keyword>
<dbReference type="Pfam" id="PF13416">
    <property type="entry name" value="SBP_bac_8"/>
    <property type="match status" value="1"/>
</dbReference>
<protein>
    <submittedName>
        <fullName evidence="2">Carbohydrate ABC transporter substrate-binding protein</fullName>
    </submittedName>
</protein>
<feature type="chain" id="PRO_5045362601" evidence="1">
    <location>
        <begin position="22"/>
        <end position="433"/>
    </location>
</feature>